<dbReference type="Proteomes" id="UP001065593">
    <property type="component" value="Unassembled WGS sequence"/>
</dbReference>
<evidence type="ECO:0000313" key="2">
    <source>
        <dbReference type="Proteomes" id="UP001065593"/>
    </source>
</evidence>
<name>A0ABQ5NJX8_9BACI</name>
<keyword evidence="2" id="KW-1185">Reference proteome</keyword>
<proteinExistence type="predicted"/>
<comment type="caution">
    <text evidence="1">The sequence shown here is derived from an EMBL/GenBank/DDBJ whole genome shotgun (WGS) entry which is preliminary data.</text>
</comment>
<protein>
    <submittedName>
        <fullName evidence="1">Uncharacterized protein</fullName>
    </submittedName>
</protein>
<dbReference type="EMBL" id="BRZA01000002">
    <property type="protein sequence ID" value="GLC88663.1"/>
    <property type="molecule type" value="Genomic_DNA"/>
</dbReference>
<reference evidence="1" key="1">
    <citation type="submission" date="2022-08" db="EMBL/GenBank/DDBJ databases">
        <title>Draft genome sequence of Lysinibacillus sp. strain KH24.</title>
        <authorList>
            <person name="Kanbe H."/>
            <person name="Itoh H."/>
        </authorList>
    </citation>
    <scope>NUCLEOTIDE SEQUENCE</scope>
    <source>
        <strain evidence="1">KH24</strain>
    </source>
</reference>
<sequence length="43" mass="5011">MNDSLLEVLGDYFVTHKLVNQGWEFLQFVKAWQQGELNITLKG</sequence>
<evidence type="ECO:0000313" key="1">
    <source>
        <dbReference type="EMBL" id="GLC88663.1"/>
    </source>
</evidence>
<gene>
    <name evidence="1" type="ORF">LYSBPC_17900</name>
</gene>
<organism evidence="1 2">
    <name type="scientific">Lysinibacillus piscis</name>
    <dbReference type="NCBI Taxonomy" id="2518931"/>
    <lineage>
        <taxon>Bacteria</taxon>
        <taxon>Bacillati</taxon>
        <taxon>Bacillota</taxon>
        <taxon>Bacilli</taxon>
        <taxon>Bacillales</taxon>
        <taxon>Bacillaceae</taxon>
        <taxon>Lysinibacillus</taxon>
    </lineage>
</organism>
<accession>A0ABQ5NJX8</accession>